<dbReference type="SUPFAM" id="SSF75169">
    <property type="entry name" value="DsrEFH-like"/>
    <property type="match status" value="1"/>
</dbReference>
<sequence>MRTAFHLTSGDEDQQKTVLTIAENLSNDETIEMDDIVVVAQSKGIDPLTVGGTHSGTVESLMTEGIEFRACSNTLDMMDIEDGDLVEGVEKVSSGASELTRLQDDGYAYLRP</sequence>
<geneLocation type="plasmid" evidence="1 2">
    <name>unnamed1</name>
</geneLocation>
<organism evidence="1 2">
    <name type="scientific">Halorussus limi</name>
    <dbReference type="NCBI Taxonomy" id="2938695"/>
    <lineage>
        <taxon>Archaea</taxon>
        <taxon>Methanobacteriati</taxon>
        <taxon>Methanobacteriota</taxon>
        <taxon>Stenosarchaea group</taxon>
        <taxon>Halobacteria</taxon>
        <taxon>Halobacteriales</taxon>
        <taxon>Haladaptataceae</taxon>
        <taxon>Halorussus</taxon>
    </lineage>
</organism>
<proteinExistence type="predicted"/>
<protein>
    <submittedName>
        <fullName evidence="1">DsrE family protein</fullName>
    </submittedName>
</protein>
<dbReference type="EMBL" id="CP096660">
    <property type="protein sequence ID" value="UPV76351.1"/>
    <property type="molecule type" value="Genomic_DNA"/>
</dbReference>
<dbReference type="InterPro" id="IPR027396">
    <property type="entry name" value="DsrEFH-like"/>
</dbReference>
<name>A0A8U0I0B0_9EURY</name>
<keyword evidence="1" id="KW-0614">Plasmid</keyword>
<keyword evidence="2" id="KW-1185">Reference proteome</keyword>
<dbReference type="KEGG" id="halx:M0R89_19510"/>
<reference evidence="1 2" key="1">
    <citation type="submission" date="2022-04" db="EMBL/GenBank/DDBJ databases">
        <title>Diverse halophilic archaea isolated from saline environments.</title>
        <authorList>
            <person name="Cui H.-L."/>
        </authorList>
    </citation>
    <scope>NUCLEOTIDE SEQUENCE [LARGE SCALE GENOMIC DNA]</scope>
    <source>
        <strain evidence="1 2">XZYJT49</strain>
        <plasmid evidence="1 2">unnamed1</plasmid>
    </source>
</reference>
<dbReference type="PANTHER" id="PTHR37691">
    <property type="entry name" value="BLR3518 PROTEIN"/>
    <property type="match status" value="1"/>
</dbReference>
<gene>
    <name evidence="1" type="ORF">M0R89_19510</name>
</gene>
<dbReference type="RefSeq" id="WP_248652384.1">
    <property type="nucleotide sequence ID" value="NZ_CP096660.1"/>
</dbReference>
<dbReference type="AlphaFoldDB" id="A0A8U0I0B0"/>
<evidence type="ECO:0000313" key="1">
    <source>
        <dbReference type="EMBL" id="UPV76351.1"/>
    </source>
</evidence>
<dbReference type="Gene3D" id="3.40.1260.10">
    <property type="entry name" value="DsrEFH-like"/>
    <property type="match status" value="1"/>
</dbReference>
<dbReference type="PANTHER" id="PTHR37691:SF1">
    <property type="entry name" value="BLR3518 PROTEIN"/>
    <property type="match status" value="1"/>
</dbReference>
<dbReference type="Proteomes" id="UP000830729">
    <property type="component" value="Plasmid unnamed1"/>
</dbReference>
<dbReference type="GeneID" id="72187435"/>
<accession>A0A8U0I0B0</accession>
<evidence type="ECO:0000313" key="2">
    <source>
        <dbReference type="Proteomes" id="UP000830729"/>
    </source>
</evidence>